<protein>
    <submittedName>
        <fullName evidence="1">Uncharacterized protein</fullName>
    </submittedName>
</protein>
<reference evidence="1" key="1">
    <citation type="submission" date="2017-07" db="EMBL/GenBank/DDBJ databases">
        <title>Taro Niue Genome Assembly and Annotation.</title>
        <authorList>
            <person name="Atibalentja N."/>
            <person name="Keating K."/>
            <person name="Fields C.J."/>
        </authorList>
    </citation>
    <scope>NUCLEOTIDE SEQUENCE</scope>
    <source>
        <strain evidence="1">Niue_2</strain>
        <tissue evidence="1">Leaf</tissue>
    </source>
</reference>
<gene>
    <name evidence="1" type="ORF">Taro_016055</name>
</gene>
<sequence>MITYIHGWPNRTVPWLIPPQWGDLGVSQRHAGVCHRPVPSGPWQMNFTPEGSVHGFVPPLGVYTTSHAHGRRRRGVCASVGCYIAWGLHQCSRRGVCATVGRLQDVQFKCRDFDARGEVFVPPPGIHRQFVPLNSRQGVCATVGQHCLYARRLVTPEDLNMCLNVCRFMTPEDLNMCLNVCCFMTPEDLNMMPQRVSFYDTGGLKHSQRGSCNNLWRLCAGERRRARTLRTEHQRMSRTFPDTCGLSKLTHGPAEAFAGVLCKRVGLWACLCNGGMPPYL</sequence>
<evidence type="ECO:0000313" key="2">
    <source>
        <dbReference type="Proteomes" id="UP000652761"/>
    </source>
</evidence>
<dbReference type="Proteomes" id="UP000652761">
    <property type="component" value="Unassembled WGS sequence"/>
</dbReference>
<keyword evidence="2" id="KW-1185">Reference proteome</keyword>
<dbReference type="AlphaFoldDB" id="A0A843UJ98"/>
<organism evidence="1 2">
    <name type="scientific">Colocasia esculenta</name>
    <name type="common">Wild taro</name>
    <name type="synonym">Arum esculentum</name>
    <dbReference type="NCBI Taxonomy" id="4460"/>
    <lineage>
        <taxon>Eukaryota</taxon>
        <taxon>Viridiplantae</taxon>
        <taxon>Streptophyta</taxon>
        <taxon>Embryophyta</taxon>
        <taxon>Tracheophyta</taxon>
        <taxon>Spermatophyta</taxon>
        <taxon>Magnoliopsida</taxon>
        <taxon>Liliopsida</taxon>
        <taxon>Araceae</taxon>
        <taxon>Aroideae</taxon>
        <taxon>Colocasieae</taxon>
        <taxon>Colocasia</taxon>
    </lineage>
</organism>
<proteinExistence type="predicted"/>
<accession>A0A843UJ98</accession>
<comment type="caution">
    <text evidence="1">The sequence shown here is derived from an EMBL/GenBank/DDBJ whole genome shotgun (WGS) entry which is preliminary data.</text>
</comment>
<evidence type="ECO:0000313" key="1">
    <source>
        <dbReference type="EMBL" id="MQL83555.1"/>
    </source>
</evidence>
<dbReference type="EMBL" id="NMUH01000703">
    <property type="protein sequence ID" value="MQL83555.1"/>
    <property type="molecule type" value="Genomic_DNA"/>
</dbReference>
<name>A0A843UJ98_COLES</name>